<organism evidence="1 2">
    <name type="scientific">Crossiella cryophila</name>
    <dbReference type="NCBI Taxonomy" id="43355"/>
    <lineage>
        <taxon>Bacteria</taxon>
        <taxon>Bacillati</taxon>
        <taxon>Actinomycetota</taxon>
        <taxon>Actinomycetes</taxon>
        <taxon>Pseudonocardiales</taxon>
        <taxon>Pseudonocardiaceae</taxon>
        <taxon>Crossiella</taxon>
    </lineage>
</organism>
<comment type="caution">
    <text evidence="1">The sequence shown here is derived from an EMBL/GenBank/DDBJ whole genome shotgun (WGS) entry which is preliminary data.</text>
</comment>
<keyword evidence="2" id="KW-1185">Reference proteome</keyword>
<reference evidence="1 2" key="1">
    <citation type="submission" date="2020-08" db="EMBL/GenBank/DDBJ databases">
        <title>Sequencing the genomes of 1000 actinobacteria strains.</title>
        <authorList>
            <person name="Klenk H.-P."/>
        </authorList>
    </citation>
    <scope>NUCLEOTIDE SEQUENCE [LARGE SCALE GENOMIC DNA]</scope>
    <source>
        <strain evidence="1 2">DSM 44230</strain>
    </source>
</reference>
<dbReference type="AlphaFoldDB" id="A0A7W7CG72"/>
<evidence type="ECO:0000313" key="1">
    <source>
        <dbReference type="EMBL" id="MBB4680652.1"/>
    </source>
</evidence>
<evidence type="ECO:0000313" key="2">
    <source>
        <dbReference type="Proteomes" id="UP000533598"/>
    </source>
</evidence>
<protein>
    <submittedName>
        <fullName evidence="1">Uncharacterized protein</fullName>
    </submittedName>
</protein>
<sequence>MNRAHTALVWAVDSMFLVTDRPDDPPAELMPALDESHRRIVGADEGIIVVQCVESLIQVAVRVEVWPHTPRVTPADREWTGPVSLEFRSRQGVLAVRQHAMSDAIEQIELPHGPGAYRVDFWHAGRVEMAGQQADLAHQLGWLDATDWEALAARLAGTEGYLLRIWPV</sequence>
<accession>A0A7W7CG72</accession>
<dbReference type="RefSeq" id="WP_185006616.1">
    <property type="nucleotide sequence ID" value="NZ_BAAAUI010000060.1"/>
</dbReference>
<dbReference type="Proteomes" id="UP000533598">
    <property type="component" value="Unassembled WGS sequence"/>
</dbReference>
<proteinExistence type="predicted"/>
<dbReference type="EMBL" id="JACHMH010000001">
    <property type="protein sequence ID" value="MBB4680652.1"/>
    <property type="molecule type" value="Genomic_DNA"/>
</dbReference>
<name>A0A7W7CG72_9PSEU</name>
<gene>
    <name evidence="1" type="ORF">HNR67_006770</name>
</gene>